<dbReference type="PANTHER" id="PTHR43391:SF12">
    <property type="entry name" value="OXIDOREDUCTASE EPHD-RELATED"/>
    <property type="match status" value="1"/>
</dbReference>
<dbReference type="SUPFAM" id="SSF53474">
    <property type="entry name" value="alpha/beta-Hydrolases"/>
    <property type="match status" value="1"/>
</dbReference>
<dbReference type="OrthoDB" id="4220752at2"/>
<comment type="caution">
    <text evidence="4">The sequence shown here is derived from an EMBL/GenBank/DDBJ whole genome shotgun (WGS) entry which is preliminary data.</text>
</comment>
<name>A0A4R6SK72_LABRH</name>
<dbReference type="InterPro" id="IPR029058">
    <property type="entry name" value="AB_hydrolase_fold"/>
</dbReference>
<keyword evidence="5" id="KW-1185">Reference proteome</keyword>
<proteinExistence type="inferred from homology"/>
<dbReference type="RefSeq" id="WP_133847174.1">
    <property type="nucleotide sequence ID" value="NZ_SNXZ01000001.1"/>
</dbReference>
<dbReference type="EMBL" id="SNXZ01000001">
    <property type="protein sequence ID" value="TDQ04234.1"/>
    <property type="molecule type" value="Genomic_DNA"/>
</dbReference>
<dbReference type="FunFam" id="3.40.50.720:FF:000084">
    <property type="entry name" value="Short-chain dehydrogenase reductase"/>
    <property type="match status" value="1"/>
</dbReference>
<evidence type="ECO:0000313" key="4">
    <source>
        <dbReference type="EMBL" id="TDQ04234.1"/>
    </source>
</evidence>
<evidence type="ECO:0000313" key="5">
    <source>
        <dbReference type="Proteomes" id="UP000295444"/>
    </source>
</evidence>
<reference evidence="4 5" key="1">
    <citation type="submission" date="2019-03" db="EMBL/GenBank/DDBJ databases">
        <title>Genomic Encyclopedia of Type Strains, Phase IV (KMG-IV): sequencing the most valuable type-strain genomes for metagenomic binning, comparative biology and taxonomic classification.</title>
        <authorList>
            <person name="Goeker M."/>
        </authorList>
    </citation>
    <scope>NUCLEOTIDE SEQUENCE [LARGE SCALE GENOMIC DNA]</scope>
    <source>
        <strain evidence="4 5">DSM 45361</strain>
    </source>
</reference>
<keyword evidence="2" id="KW-0560">Oxidoreductase</keyword>
<dbReference type="PROSITE" id="PS00061">
    <property type="entry name" value="ADH_SHORT"/>
    <property type="match status" value="1"/>
</dbReference>
<dbReference type="Gene3D" id="3.40.50.720">
    <property type="entry name" value="NAD(P)-binding Rossmann-like Domain"/>
    <property type="match status" value="1"/>
</dbReference>
<evidence type="ECO:0000256" key="2">
    <source>
        <dbReference type="ARBA" id="ARBA00023002"/>
    </source>
</evidence>
<sequence length="580" mass="62393">MTSAQRSVESGDATLAVFERGDPSAPTVLLVHGYPDTHRLWDGVADRLAERFHVVTYDTRGTGASTGPPGTDGYRTERLGDDLFEVVDAVKPSGKVHVVAHDWGSIQAWEAVTDPDRQHRIASFTTISGPCLDHTGAWLRRTVRAPTPRNLRKLAGQLAHSWYIYLFHVPVVPELLWRTVIGRNWGKLMHAVEGLEPRDGHPADTQAADGALGVRLYRANMLPRLLHPRQRWTDVPVQALLPAADRYVTPGPTAELDHWVPRLWRRTIHTGHWAPESRPDVVARAVTEFVEHVEGAPVTRSLQRGRSGVPRQRFGDQLVVVTGAGSGIGRATAQLFAGLGAEVVVADLDLAAAEETAKTIGAAAYPFQADVADEDAMTRFVAEVADAHGVPDVVVNNAGIGLAGAFMDTTSAQWQRVLDVNLMGVVHGCKLFGELMVARGEGGHIVNLSSAAAYTPSRTLPAYAASKAGVLVLSECLRAELAAHGIGVSAICPGLVNTAITSTTRFAGASDERQEVLRRKASSAYAKRGFPPERVASAIVKAVLDNTAVVPVTVEAKAGRLGSRFAPGLMRRFARLNPVR</sequence>
<dbReference type="Gene3D" id="3.40.50.1820">
    <property type="entry name" value="alpha/beta hydrolase"/>
    <property type="match status" value="1"/>
</dbReference>
<dbReference type="CDD" id="cd05233">
    <property type="entry name" value="SDR_c"/>
    <property type="match status" value="1"/>
</dbReference>
<evidence type="ECO:0000259" key="3">
    <source>
        <dbReference type="SMART" id="SM00822"/>
    </source>
</evidence>
<evidence type="ECO:0000256" key="1">
    <source>
        <dbReference type="ARBA" id="ARBA00006484"/>
    </source>
</evidence>
<dbReference type="GO" id="GO:0016491">
    <property type="term" value="F:oxidoreductase activity"/>
    <property type="evidence" value="ECO:0007669"/>
    <property type="project" value="UniProtKB-KW"/>
</dbReference>
<dbReference type="InterPro" id="IPR036291">
    <property type="entry name" value="NAD(P)-bd_dom_sf"/>
</dbReference>
<dbReference type="InterPro" id="IPR057326">
    <property type="entry name" value="KR_dom"/>
</dbReference>
<dbReference type="SUPFAM" id="SSF51735">
    <property type="entry name" value="NAD(P)-binding Rossmann-fold domains"/>
    <property type="match status" value="1"/>
</dbReference>
<feature type="domain" description="Ketoreductase" evidence="3">
    <location>
        <begin position="317"/>
        <end position="494"/>
    </location>
</feature>
<dbReference type="InterPro" id="IPR020904">
    <property type="entry name" value="Sc_DH/Rdtase_CS"/>
</dbReference>
<dbReference type="Proteomes" id="UP000295444">
    <property type="component" value="Unassembled WGS sequence"/>
</dbReference>
<dbReference type="PRINTS" id="PR00081">
    <property type="entry name" value="GDHRDH"/>
</dbReference>
<dbReference type="Pfam" id="PF00106">
    <property type="entry name" value="adh_short"/>
    <property type="match status" value="1"/>
</dbReference>
<dbReference type="PANTHER" id="PTHR43391">
    <property type="entry name" value="RETINOL DEHYDROGENASE-RELATED"/>
    <property type="match status" value="1"/>
</dbReference>
<protein>
    <submittedName>
        <fullName evidence="4">NADP-dependent 3-hydroxy acid dehydrogenase YdfG</fullName>
    </submittedName>
</protein>
<dbReference type="InterPro" id="IPR002347">
    <property type="entry name" value="SDR_fam"/>
</dbReference>
<dbReference type="AlphaFoldDB" id="A0A4R6SK72"/>
<gene>
    <name evidence="4" type="ORF">EV186_101176</name>
</gene>
<dbReference type="InterPro" id="IPR000073">
    <property type="entry name" value="AB_hydrolase_1"/>
</dbReference>
<dbReference type="Pfam" id="PF00561">
    <property type="entry name" value="Abhydrolase_1"/>
    <property type="match status" value="1"/>
</dbReference>
<dbReference type="PRINTS" id="PR00080">
    <property type="entry name" value="SDRFAMILY"/>
</dbReference>
<accession>A0A4R6SK72</accession>
<dbReference type="SMART" id="SM00822">
    <property type="entry name" value="PKS_KR"/>
    <property type="match status" value="1"/>
</dbReference>
<organism evidence="4 5">
    <name type="scientific">Labedaea rhizosphaerae</name>
    <dbReference type="NCBI Taxonomy" id="598644"/>
    <lineage>
        <taxon>Bacteria</taxon>
        <taxon>Bacillati</taxon>
        <taxon>Actinomycetota</taxon>
        <taxon>Actinomycetes</taxon>
        <taxon>Pseudonocardiales</taxon>
        <taxon>Pseudonocardiaceae</taxon>
        <taxon>Labedaea</taxon>
    </lineage>
</organism>
<comment type="similarity">
    <text evidence="1">Belongs to the short-chain dehydrogenases/reductases (SDR) family.</text>
</comment>
<dbReference type="NCBIfam" id="NF004514">
    <property type="entry name" value="PRK05855.1"/>
    <property type="match status" value="1"/>
</dbReference>